<dbReference type="RefSeq" id="WP_222199129.1">
    <property type="nucleotide sequence ID" value="NZ_JAIMFO010000005.1"/>
</dbReference>
<sequence length="234" mass="24811">MTKKNRAKAKARRFGEGSVRSEVAAATYGSGNALSTLDASGTSVPPRGMNAAGRRELLVVDGYNVIHATPRYKRLLFDGGDGPYSTDVYDAARTALIADVAAFAQASYEAVIVFDGAGNVSSERPNLSQAGIKIEFSPTGVSADTVVQRLCIEAREEGRACSVVTSDGVIQATVMGKGVTRVSARMLVEEIGQIDREIERVQDEAPAMKLTLGSRLTPEQRERLAQLGHGHGSA</sequence>
<proteinExistence type="predicted"/>
<dbReference type="Proteomes" id="UP000700908">
    <property type="component" value="Unassembled WGS sequence"/>
</dbReference>
<dbReference type="PANTHER" id="PTHR34547:SF1">
    <property type="entry name" value="YACP-LIKE NYN DOMAIN PROTEIN"/>
    <property type="match status" value="1"/>
</dbReference>
<dbReference type="InterPro" id="IPR010298">
    <property type="entry name" value="YacP-like"/>
</dbReference>
<evidence type="ECO:0000313" key="1">
    <source>
        <dbReference type="EMBL" id="MBY4797409.1"/>
    </source>
</evidence>
<comment type="caution">
    <text evidence="1">The sequence shown here is derived from an EMBL/GenBank/DDBJ whole genome shotgun (WGS) entry which is preliminary data.</text>
</comment>
<organism evidence="1 2">
    <name type="scientific">Collinsella ureilytica</name>
    <dbReference type="NCBI Taxonomy" id="2869515"/>
    <lineage>
        <taxon>Bacteria</taxon>
        <taxon>Bacillati</taxon>
        <taxon>Actinomycetota</taxon>
        <taxon>Coriobacteriia</taxon>
        <taxon>Coriobacteriales</taxon>
        <taxon>Coriobacteriaceae</taxon>
        <taxon>Collinsella</taxon>
    </lineage>
</organism>
<protein>
    <submittedName>
        <fullName evidence="1">NYN domain-containing protein</fullName>
    </submittedName>
</protein>
<gene>
    <name evidence="1" type="ORF">K6V98_03410</name>
</gene>
<accession>A0ABS7MJ63</accession>
<name>A0ABS7MJ63_9ACTN</name>
<keyword evidence="2" id="KW-1185">Reference proteome</keyword>
<evidence type="ECO:0000313" key="2">
    <source>
        <dbReference type="Proteomes" id="UP000700908"/>
    </source>
</evidence>
<dbReference type="Pfam" id="PF05991">
    <property type="entry name" value="NYN_YacP"/>
    <property type="match status" value="1"/>
</dbReference>
<dbReference type="PANTHER" id="PTHR34547">
    <property type="entry name" value="YACP-LIKE NYN DOMAIN PROTEIN"/>
    <property type="match status" value="1"/>
</dbReference>
<reference evidence="1 2" key="1">
    <citation type="submission" date="2021-08" db="EMBL/GenBank/DDBJ databases">
        <title>Collinsella faecalis sp. nov. isolated from swine faeces.</title>
        <authorList>
            <person name="Oh B.S."/>
            <person name="Lee J.H."/>
        </authorList>
    </citation>
    <scope>NUCLEOTIDE SEQUENCE [LARGE SCALE GENOMIC DNA]</scope>
    <source>
        <strain evidence="1 2">AGMB00827</strain>
    </source>
</reference>
<dbReference type="EMBL" id="JAIMFO010000005">
    <property type="protein sequence ID" value="MBY4797409.1"/>
    <property type="molecule type" value="Genomic_DNA"/>
</dbReference>